<accession>A0A327K6Q4</accession>
<keyword evidence="1" id="KW-0732">Signal</keyword>
<evidence type="ECO:0000313" key="2">
    <source>
        <dbReference type="EMBL" id="RAI34380.1"/>
    </source>
</evidence>
<organism evidence="2 3">
    <name type="scientific">Rhodoplanes elegans</name>
    <dbReference type="NCBI Taxonomy" id="29408"/>
    <lineage>
        <taxon>Bacteria</taxon>
        <taxon>Pseudomonadati</taxon>
        <taxon>Pseudomonadota</taxon>
        <taxon>Alphaproteobacteria</taxon>
        <taxon>Hyphomicrobiales</taxon>
        <taxon>Nitrobacteraceae</taxon>
        <taxon>Rhodoplanes</taxon>
    </lineage>
</organism>
<evidence type="ECO:0000313" key="3">
    <source>
        <dbReference type="Proteomes" id="UP000248863"/>
    </source>
</evidence>
<gene>
    <name evidence="2" type="ORF">CH338_20965</name>
</gene>
<comment type="caution">
    <text evidence="2">The sequence shown here is derived from an EMBL/GenBank/DDBJ whole genome shotgun (WGS) entry which is preliminary data.</text>
</comment>
<evidence type="ECO:0008006" key="4">
    <source>
        <dbReference type="Google" id="ProtNLM"/>
    </source>
</evidence>
<feature type="chain" id="PRO_5016241664" description="Cysteine rich repeat protein" evidence="1">
    <location>
        <begin position="31"/>
        <end position="93"/>
    </location>
</feature>
<sequence>MFRRTGGPMLRLLAVLVVAPAVLASSVALAQSRFPLPLPASRGTDEDQKACQRDATTLCKPYLGDDMAVLSCFQSQRQKLSVPCRKVLEKYGQ</sequence>
<reference evidence="2 3" key="1">
    <citation type="submission" date="2017-07" db="EMBL/GenBank/DDBJ databases">
        <title>Draft Genome Sequences of Select Purple Nonsulfur Bacteria.</title>
        <authorList>
            <person name="Lasarre B."/>
            <person name="Mckinlay J.B."/>
        </authorList>
    </citation>
    <scope>NUCLEOTIDE SEQUENCE [LARGE SCALE GENOMIC DNA]</scope>
    <source>
        <strain evidence="2 3">DSM 11907</strain>
    </source>
</reference>
<keyword evidence="3" id="KW-1185">Reference proteome</keyword>
<proteinExistence type="predicted"/>
<evidence type="ECO:0000256" key="1">
    <source>
        <dbReference type="SAM" id="SignalP"/>
    </source>
</evidence>
<protein>
    <recommendedName>
        <fullName evidence="4">Cysteine rich repeat protein</fullName>
    </recommendedName>
</protein>
<dbReference type="Proteomes" id="UP000248863">
    <property type="component" value="Unassembled WGS sequence"/>
</dbReference>
<dbReference type="OrthoDB" id="8453234at2"/>
<dbReference type="AlphaFoldDB" id="A0A327K6Q4"/>
<dbReference type="EMBL" id="NPEU01000311">
    <property type="protein sequence ID" value="RAI34380.1"/>
    <property type="molecule type" value="Genomic_DNA"/>
</dbReference>
<feature type="signal peptide" evidence="1">
    <location>
        <begin position="1"/>
        <end position="30"/>
    </location>
</feature>
<name>A0A327K6Q4_9BRAD</name>